<feature type="transmembrane region" description="Helical" evidence="2">
    <location>
        <begin position="1073"/>
        <end position="1093"/>
    </location>
</feature>
<reference evidence="3 4" key="1">
    <citation type="journal article" date="2007" name="Science">
        <title>The Chlamydomonas genome reveals the evolution of key animal and plant functions.</title>
        <authorList>
            <person name="Merchant S.S."/>
            <person name="Prochnik S.E."/>
            <person name="Vallon O."/>
            <person name="Harris E.H."/>
            <person name="Karpowicz S.J."/>
            <person name="Witman G.B."/>
            <person name="Terry A."/>
            <person name="Salamov A."/>
            <person name="Fritz-Laylin L.K."/>
            <person name="Marechal-Drouard L."/>
            <person name="Marshall W.F."/>
            <person name="Qu L.H."/>
            <person name="Nelson D.R."/>
            <person name="Sanderfoot A.A."/>
            <person name="Spalding M.H."/>
            <person name="Kapitonov V.V."/>
            <person name="Ren Q."/>
            <person name="Ferris P."/>
            <person name="Lindquist E."/>
            <person name="Shapiro H."/>
            <person name="Lucas S.M."/>
            <person name="Grimwood J."/>
            <person name="Schmutz J."/>
            <person name="Cardol P."/>
            <person name="Cerutti H."/>
            <person name="Chanfreau G."/>
            <person name="Chen C.L."/>
            <person name="Cognat V."/>
            <person name="Croft M.T."/>
            <person name="Dent R."/>
            <person name="Dutcher S."/>
            <person name="Fernandez E."/>
            <person name="Fukuzawa H."/>
            <person name="Gonzalez-Ballester D."/>
            <person name="Gonzalez-Halphen D."/>
            <person name="Hallmann A."/>
            <person name="Hanikenne M."/>
            <person name="Hippler M."/>
            <person name="Inwood W."/>
            <person name="Jabbari K."/>
            <person name="Kalanon M."/>
            <person name="Kuras R."/>
            <person name="Lefebvre P.A."/>
            <person name="Lemaire S.D."/>
            <person name="Lobanov A.V."/>
            <person name="Lohr M."/>
            <person name="Manuell A."/>
            <person name="Meier I."/>
            <person name="Mets L."/>
            <person name="Mittag M."/>
            <person name="Mittelmeier T."/>
            <person name="Moroney J.V."/>
            <person name="Moseley J."/>
            <person name="Napoli C."/>
            <person name="Nedelcu A.M."/>
            <person name="Niyogi K."/>
            <person name="Novoselov S.V."/>
            <person name="Paulsen I.T."/>
            <person name="Pazour G."/>
            <person name="Purton S."/>
            <person name="Ral J.P."/>
            <person name="Riano-Pachon D.M."/>
            <person name="Riekhof W."/>
            <person name="Rymarquis L."/>
            <person name="Schroda M."/>
            <person name="Stern D."/>
            <person name="Umen J."/>
            <person name="Willows R."/>
            <person name="Wilson N."/>
            <person name="Zimmer S.L."/>
            <person name="Allmer J."/>
            <person name="Balk J."/>
            <person name="Bisova K."/>
            <person name="Chen C.J."/>
            <person name="Elias M."/>
            <person name="Gendler K."/>
            <person name="Hauser C."/>
            <person name="Lamb M.R."/>
            <person name="Ledford H."/>
            <person name="Long J.C."/>
            <person name="Minagawa J."/>
            <person name="Page M.D."/>
            <person name="Pan J."/>
            <person name="Pootakham W."/>
            <person name="Roje S."/>
            <person name="Rose A."/>
            <person name="Stahlberg E."/>
            <person name="Terauchi A.M."/>
            <person name="Yang P."/>
            <person name="Ball S."/>
            <person name="Bowler C."/>
            <person name="Dieckmann C.L."/>
            <person name="Gladyshev V.N."/>
            <person name="Green P."/>
            <person name="Jorgensen R."/>
            <person name="Mayfield S."/>
            <person name="Mueller-Roeber B."/>
            <person name="Rajamani S."/>
            <person name="Sayre R.T."/>
            <person name="Brokstein P."/>
            <person name="Dubchak I."/>
            <person name="Goodstein D."/>
            <person name="Hornick L."/>
            <person name="Huang Y.W."/>
            <person name="Jhaveri J."/>
            <person name="Luo Y."/>
            <person name="Martinez D."/>
            <person name="Ngau W.C."/>
            <person name="Otillar B."/>
            <person name="Poliakov A."/>
            <person name="Porter A."/>
            <person name="Szajkowski L."/>
            <person name="Werner G."/>
            <person name="Zhou K."/>
            <person name="Grigoriev I.V."/>
            <person name="Rokhsar D.S."/>
            <person name="Grossman A.R."/>
        </authorList>
    </citation>
    <scope>NUCLEOTIDE SEQUENCE [LARGE SCALE GENOMIC DNA]</scope>
    <source>
        <strain evidence="4">CC-503</strain>
    </source>
</reference>
<evidence type="ECO:0000256" key="2">
    <source>
        <dbReference type="SAM" id="Phobius"/>
    </source>
</evidence>
<dbReference type="Proteomes" id="UP000006906">
    <property type="component" value="Chromosome 3"/>
</dbReference>
<keyword evidence="2" id="KW-0812">Transmembrane</keyword>
<organism evidence="3 4">
    <name type="scientific">Chlamydomonas reinhardtii</name>
    <name type="common">Chlamydomonas smithii</name>
    <dbReference type="NCBI Taxonomy" id="3055"/>
    <lineage>
        <taxon>Eukaryota</taxon>
        <taxon>Viridiplantae</taxon>
        <taxon>Chlorophyta</taxon>
        <taxon>core chlorophytes</taxon>
        <taxon>Chlorophyceae</taxon>
        <taxon>CS clade</taxon>
        <taxon>Chlamydomonadales</taxon>
        <taxon>Chlamydomonadaceae</taxon>
        <taxon>Chlamydomonas</taxon>
    </lineage>
</organism>
<feature type="region of interest" description="Disordered" evidence="1">
    <location>
        <begin position="324"/>
        <end position="364"/>
    </location>
</feature>
<dbReference type="GeneID" id="5728478"/>
<sequence>MAEALIYCNEVPFHMIIPAGLVDVTCTGCVWGARFYRARVLPGQWALPHVALRLLLSLAVYYCRRPGIPCRQKPTDSIAPVAPGPSAPKVAPLAHNLDDACHTLLQSHTPVVSSMLCCSDPQLLSQIAAASAQDLEPVRLEGLSAATEGGDVGLPLLAEQPGAGLQSALLLQPQHVVSQPAQRYPQAAYPQRPAAPMGLIPVAPSDLGPGLAGFGQPSGGRAQTGGMEAYELARRLVSSAAASGSAGGSNGAGAGGPGSYTSAARKVRVSVKIPDREPEELPPNWESDLRINGQREAALVLFTYMRRGCVQLVVDVLRRMPEQQQGLQQPQQQQAVGSAGGARQRGQDSADASEGASVPPTASSVMPALAGGGAAVGAVQEALSAAGVGQLMVGRTVTVQVDSHVTQVRVKQQAVAADGGAEAAEVGQGSASRSSQPLAEVDGEATCSVDQTPPPDVQVWPAVVCCASSSVWRSSQPTVQLTCSWNGKAAAAAHSAAGCNLDHFHSEPQGSSFAPASPADTQRHEAPEMLCITARQQGRFLPVRVSNGRAADRSLSTALQRPCVAPPVPWAAVSAGGCSLELASCSRQGLLQVEMCRGGVHSCNAASVLILESTAATHELQQQLLLCSAAEVAAAAAGAPQGYCAPVQHLLRDFGVFLDIVAQLGLAEPRIASKASCIGGTESDCGVQLITWALPSMASPNRTPVPDCLLLAPLSTHAESEEEDAARARQLAAMGCDVGLSLLQHFLVAGMPACAGTVLDLLAEGLDVPASMLAAYHCRDGFSLLHHAARSGQLSSPATLAAWLEARGVVPGWAAPAGAAALSPLHLLAASPDGCGAAATVAALQLRWPEVTAAWRSAGTEPGGCGAAPAQFAAFAFDAGTAQYQQSAIALASSAASALGVGAAWRLAVRAARALVPRGPANAAWGLWCQSQSFTSPELEAAYGNWLTRRTTLFDHSFLALYVAHALMHAAAQGWAAWVEQNKAGLLLLCIRLALLAFSFSGEGDSTSPWRPLRTREGRTVVLEVLRMLLMMSLAAGLLEMPALWARVVQSKVDLIFNAVMRPLASQMRLGSSAICSLTALIGETVIMAFLIWSPQGALARALALAAAMARSALTHGVGMGVTLLLQVSLRRRFLQEERRRLLTQAQSQHARAQPPTCSSGSKAGVDAETAAFGLFVPCRCVVI</sequence>
<accession>A0A2K3DXQ5</accession>
<keyword evidence="2" id="KW-0472">Membrane</keyword>
<keyword evidence="2" id="KW-1133">Transmembrane helix</keyword>
<dbReference type="InParanoid" id="A0A2K3DXQ5"/>
<feature type="transmembrane region" description="Helical" evidence="2">
    <location>
        <begin position="1113"/>
        <end position="1130"/>
    </location>
</feature>
<dbReference type="KEGG" id="cre:CHLRE_03g181050v5"/>
<evidence type="ECO:0000313" key="4">
    <source>
        <dbReference type="Proteomes" id="UP000006906"/>
    </source>
</evidence>
<feature type="region of interest" description="Disordered" evidence="1">
    <location>
        <begin position="242"/>
        <end position="261"/>
    </location>
</feature>
<dbReference type="OrthoDB" id="545329at2759"/>
<evidence type="ECO:0000313" key="3">
    <source>
        <dbReference type="EMBL" id="PNW85324.1"/>
    </source>
</evidence>
<feature type="compositionally biased region" description="Low complexity" evidence="1">
    <location>
        <begin position="421"/>
        <end position="432"/>
    </location>
</feature>
<feature type="compositionally biased region" description="Gly residues" evidence="1">
    <location>
        <begin position="245"/>
        <end position="258"/>
    </location>
</feature>
<proteinExistence type="predicted"/>
<protein>
    <submittedName>
        <fullName evidence="3">Uncharacterized protein</fullName>
    </submittedName>
</protein>
<dbReference type="EMBL" id="CM008964">
    <property type="protein sequence ID" value="PNW85324.1"/>
    <property type="molecule type" value="Genomic_DNA"/>
</dbReference>
<dbReference type="ExpressionAtlas" id="A0A2K3DXQ5">
    <property type="expression patterns" value="baseline"/>
</dbReference>
<feature type="compositionally biased region" description="Low complexity" evidence="1">
    <location>
        <begin position="324"/>
        <end position="344"/>
    </location>
</feature>
<dbReference type="RefSeq" id="XP_042926174.1">
    <property type="nucleotide sequence ID" value="XM_043061045.1"/>
</dbReference>
<feature type="region of interest" description="Disordered" evidence="1">
    <location>
        <begin position="421"/>
        <end position="452"/>
    </location>
</feature>
<dbReference type="AlphaFoldDB" id="A0A2K3DXQ5"/>
<name>A0A2K3DXQ5_CHLRE</name>
<dbReference type="Gramene" id="PNW85324">
    <property type="protein sequence ID" value="PNW85324"/>
    <property type="gene ID" value="CHLRE_03g181050v5"/>
</dbReference>
<evidence type="ECO:0000256" key="1">
    <source>
        <dbReference type="SAM" id="MobiDB-lite"/>
    </source>
</evidence>
<keyword evidence="4" id="KW-1185">Reference proteome</keyword>
<gene>
    <name evidence="3" type="ORF">CHLRE_03g181050v5</name>
</gene>